<feature type="compositionally biased region" description="Basic and acidic residues" evidence="13">
    <location>
        <begin position="1140"/>
        <end position="1160"/>
    </location>
</feature>
<evidence type="ECO:0000313" key="17">
    <source>
        <dbReference type="Proteomes" id="UP000000305"/>
    </source>
</evidence>
<dbReference type="InterPro" id="IPR001849">
    <property type="entry name" value="PH_domain"/>
</dbReference>
<evidence type="ECO:0000313" key="16">
    <source>
        <dbReference type="EMBL" id="EFX68599.1"/>
    </source>
</evidence>
<dbReference type="InterPro" id="IPR032405">
    <property type="entry name" value="Kinesin_assoc"/>
</dbReference>
<evidence type="ECO:0000256" key="4">
    <source>
        <dbReference type="ARBA" id="ARBA00022701"/>
    </source>
</evidence>
<evidence type="ECO:0000256" key="10">
    <source>
        <dbReference type="ARBA" id="ARBA00056070"/>
    </source>
</evidence>
<dbReference type="GO" id="GO:0016887">
    <property type="term" value="F:ATP hydrolysis activity"/>
    <property type="evidence" value="ECO:0000318"/>
    <property type="project" value="GO_Central"/>
</dbReference>
<evidence type="ECO:0000256" key="11">
    <source>
        <dbReference type="PROSITE-ProRule" id="PRU00283"/>
    </source>
</evidence>
<keyword evidence="4" id="KW-0493">Microtubule</keyword>
<dbReference type="OrthoDB" id="3176171at2759"/>
<dbReference type="Proteomes" id="UP000000305">
    <property type="component" value="Unassembled WGS sequence"/>
</dbReference>
<comment type="similarity">
    <text evidence="11">Belongs to the TRAFAC class myosin-kinesin ATPase superfamily. Kinesin family.</text>
</comment>
<evidence type="ECO:0000256" key="9">
    <source>
        <dbReference type="ARBA" id="ARBA00023212"/>
    </source>
</evidence>
<dbReference type="STRING" id="6669.E9HI57"/>
<comment type="subcellular location">
    <subcellularLocation>
        <location evidence="1">Cytoplasm</location>
        <location evidence="1">Cytoskeleton</location>
    </subcellularLocation>
</comment>
<feature type="compositionally biased region" description="Gly residues" evidence="13">
    <location>
        <begin position="570"/>
        <end position="583"/>
    </location>
</feature>
<dbReference type="eggNOG" id="KOG0245">
    <property type="taxonomic scope" value="Eukaryota"/>
</dbReference>
<feature type="region of interest" description="Disordered" evidence="13">
    <location>
        <begin position="1140"/>
        <end position="1190"/>
    </location>
</feature>
<keyword evidence="17" id="KW-1185">Reference proteome</keyword>
<keyword evidence="6 11" id="KW-0067">ATP-binding</keyword>
<dbReference type="PROSITE" id="PS50067">
    <property type="entry name" value="KINESIN_MOTOR_2"/>
    <property type="match status" value="1"/>
</dbReference>
<evidence type="ECO:0000256" key="6">
    <source>
        <dbReference type="ARBA" id="ARBA00022840"/>
    </source>
</evidence>
<gene>
    <name evidence="16" type="ORF">DAPPUDRAFT_329962</name>
</gene>
<dbReference type="eggNOG" id="KOG0845">
    <property type="taxonomic scope" value="Eukaryota"/>
</dbReference>
<feature type="region of interest" description="Disordered" evidence="13">
    <location>
        <begin position="1704"/>
        <end position="1741"/>
    </location>
</feature>
<dbReference type="GO" id="GO:0005874">
    <property type="term" value="C:microtubule"/>
    <property type="evidence" value="ECO:0000318"/>
    <property type="project" value="GO_Central"/>
</dbReference>
<dbReference type="SUPFAM" id="SSF50729">
    <property type="entry name" value="PH domain-like"/>
    <property type="match status" value="1"/>
</dbReference>
<feature type="domain" description="PH" evidence="14">
    <location>
        <begin position="1780"/>
        <end position="1877"/>
    </location>
</feature>
<dbReference type="Pfam" id="PF12110">
    <property type="entry name" value="Nup96"/>
    <property type="match status" value="1"/>
</dbReference>
<dbReference type="InterPro" id="IPR011993">
    <property type="entry name" value="PH-like_dom_sf"/>
</dbReference>
<dbReference type="InterPro" id="IPR022140">
    <property type="entry name" value="Kinesin-like_KIF1-typ"/>
</dbReference>
<evidence type="ECO:0000256" key="7">
    <source>
        <dbReference type="ARBA" id="ARBA00023054"/>
    </source>
</evidence>
<evidence type="ECO:0000256" key="3">
    <source>
        <dbReference type="ARBA" id="ARBA00022490"/>
    </source>
</evidence>
<dbReference type="InterPro" id="IPR036961">
    <property type="entry name" value="Kinesin_motor_dom_sf"/>
</dbReference>
<dbReference type="InterPro" id="IPR049780">
    <property type="entry name" value="PH_KIFIA_KIFIB"/>
</dbReference>
<dbReference type="PRINTS" id="PR00380">
    <property type="entry name" value="KINESINHEAVY"/>
</dbReference>
<dbReference type="GO" id="GO:1904115">
    <property type="term" value="C:axon cytoplasm"/>
    <property type="evidence" value="ECO:0007669"/>
    <property type="project" value="GOC"/>
</dbReference>
<evidence type="ECO:0000256" key="1">
    <source>
        <dbReference type="ARBA" id="ARBA00004245"/>
    </source>
</evidence>
<dbReference type="PhylomeDB" id="E9HI57"/>
<dbReference type="GO" id="GO:0008582">
    <property type="term" value="P:regulation of synaptic assembly at neuromuscular junction"/>
    <property type="evidence" value="ECO:0007669"/>
    <property type="project" value="UniProtKB-ARBA"/>
</dbReference>
<dbReference type="GO" id="GO:0030425">
    <property type="term" value="C:dendrite"/>
    <property type="evidence" value="ECO:0007669"/>
    <property type="project" value="UniProtKB-ARBA"/>
</dbReference>
<dbReference type="InterPro" id="IPR008984">
    <property type="entry name" value="SMAD_FHA_dom_sf"/>
</dbReference>
<dbReference type="Pfam" id="PF12423">
    <property type="entry name" value="KIF1B"/>
    <property type="match status" value="1"/>
</dbReference>
<dbReference type="GO" id="GO:0098793">
    <property type="term" value="C:presynapse"/>
    <property type="evidence" value="ECO:0007669"/>
    <property type="project" value="UniProtKB-ARBA"/>
</dbReference>
<dbReference type="InterPro" id="IPR022164">
    <property type="entry name" value="Kinesin-like"/>
</dbReference>
<dbReference type="GO" id="GO:0051222">
    <property type="term" value="P:positive regulation of protein transport"/>
    <property type="evidence" value="ECO:0007669"/>
    <property type="project" value="UniProtKB-ARBA"/>
</dbReference>
<dbReference type="OMA" id="IKITICH"/>
<keyword evidence="8 11" id="KW-0505">Motor protein</keyword>
<dbReference type="Pfam" id="PF00225">
    <property type="entry name" value="Kinesin"/>
    <property type="match status" value="1"/>
</dbReference>
<dbReference type="KEGG" id="dpx:DAPPUDRAFT_329962"/>
<dbReference type="InterPro" id="IPR001752">
    <property type="entry name" value="Kinesin_motor_dom"/>
</dbReference>
<dbReference type="PANTHER" id="PTHR47117:SF10">
    <property type="entry name" value="KINESIN-LIKE PROTEIN KIF1B"/>
    <property type="match status" value="1"/>
</dbReference>
<keyword evidence="7 12" id="KW-0175">Coiled coil</keyword>
<evidence type="ECO:0000259" key="14">
    <source>
        <dbReference type="PROSITE" id="PS50003"/>
    </source>
</evidence>
<dbReference type="InterPro" id="IPR021967">
    <property type="entry name" value="Nup98_C"/>
</dbReference>
<feature type="compositionally biased region" description="Polar residues" evidence="13">
    <location>
        <begin position="1164"/>
        <end position="1176"/>
    </location>
</feature>
<feature type="region of interest" description="Disordered" evidence="13">
    <location>
        <begin position="566"/>
        <end position="590"/>
    </location>
</feature>
<feature type="compositionally biased region" description="Polar residues" evidence="13">
    <location>
        <begin position="1711"/>
        <end position="1732"/>
    </location>
</feature>
<evidence type="ECO:0000256" key="2">
    <source>
        <dbReference type="ARBA" id="ARBA00020751"/>
    </source>
</evidence>
<dbReference type="FunFam" id="3.40.850.10:FF:000004">
    <property type="entry name" value="Kinesin-like protein isoform 2"/>
    <property type="match status" value="1"/>
</dbReference>
<evidence type="ECO:0000256" key="8">
    <source>
        <dbReference type="ARBA" id="ARBA00023175"/>
    </source>
</evidence>
<keyword evidence="3" id="KW-0963">Cytoplasm</keyword>
<dbReference type="GO" id="GO:0008017">
    <property type="term" value="F:microtubule binding"/>
    <property type="evidence" value="ECO:0000318"/>
    <property type="project" value="GO_Central"/>
</dbReference>
<dbReference type="InterPro" id="IPR019821">
    <property type="entry name" value="Kinesin_motor_CS"/>
</dbReference>
<dbReference type="GO" id="GO:0021700">
    <property type="term" value="P:developmental maturation"/>
    <property type="evidence" value="ECO:0007669"/>
    <property type="project" value="UniProtKB-ARBA"/>
</dbReference>
<dbReference type="GO" id="GO:0005737">
    <property type="term" value="C:cytoplasm"/>
    <property type="evidence" value="ECO:0000318"/>
    <property type="project" value="GO_Central"/>
</dbReference>
<reference evidence="16 17" key="1">
    <citation type="journal article" date="2011" name="Science">
        <title>The ecoresponsive genome of Daphnia pulex.</title>
        <authorList>
            <person name="Colbourne J.K."/>
            <person name="Pfrender M.E."/>
            <person name="Gilbert D."/>
            <person name="Thomas W.K."/>
            <person name="Tucker A."/>
            <person name="Oakley T.H."/>
            <person name="Tokishita S."/>
            <person name="Aerts A."/>
            <person name="Arnold G.J."/>
            <person name="Basu M.K."/>
            <person name="Bauer D.J."/>
            <person name="Caceres C.E."/>
            <person name="Carmel L."/>
            <person name="Casola C."/>
            <person name="Choi J.H."/>
            <person name="Detter J.C."/>
            <person name="Dong Q."/>
            <person name="Dusheyko S."/>
            <person name="Eads B.D."/>
            <person name="Frohlich T."/>
            <person name="Geiler-Samerotte K.A."/>
            <person name="Gerlach D."/>
            <person name="Hatcher P."/>
            <person name="Jogdeo S."/>
            <person name="Krijgsveld J."/>
            <person name="Kriventseva E.V."/>
            <person name="Kultz D."/>
            <person name="Laforsch C."/>
            <person name="Lindquist E."/>
            <person name="Lopez J."/>
            <person name="Manak J.R."/>
            <person name="Muller J."/>
            <person name="Pangilinan J."/>
            <person name="Patwardhan R.P."/>
            <person name="Pitluck S."/>
            <person name="Pritham E.J."/>
            <person name="Rechtsteiner A."/>
            <person name="Rho M."/>
            <person name="Rogozin I.B."/>
            <person name="Sakarya O."/>
            <person name="Salamov A."/>
            <person name="Schaack S."/>
            <person name="Shapiro H."/>
            <person name="Shiga Y."/>
            <person name="Skalitzky C."/>
            <person name="Smith Z."/>
            <person name="Souvorov A."/>
            <person name="Sung W."/>
            <person name="Tang Z."/>
            <person name="Tsuchiya D."/>
            <person name="Tu H."/>
            <person name="Vos H."/>
            <person name="Wang M."/>
            <person name="Wolf Y.I."/>
            <person name="Yamagata H."/>
            <person name="Yamada T."/>
            <person name="Ye Y."/>
            <person name="Shaw J.R."/>
            <person name="Andrews J."/>
            <person name="Crease T.J."/>
            <person name="Tang H."/>
            <person name="Lucas S.M."/>
            <person name="Robertson H.M."/>
            <person name="Bork P."/>
            <person name="Koonin E.V."/>
            <person name="Zdobnov E.M."/>
            <person name="Grigoriev I.V."/>
            <person name="Lynch M."/>
            <person name="Boore J.L."/>
        </authorList>
    </citation>
    <scope>NUCLEOTIDE SEQUENCE [LARGE SCALE GENOMIC DNA]</scope>
</reference>
<organism evidence="16 17">
    <name type="scientific">Daphnia pulex</name>
    <name type="common">Water flea</name>
    <dbReference type="NCBI Taxonomy" id="6669"/>
    <lineage>
        <taxon>Eukaryota</taxon>
        <taxon>Metazoa</taxon>
        <taxon>Ecdysozoa</taxon>
        <taxon>Arthropoda</taxon>
        <taxon>Crustacea</taxon>
        <taxon>Branchiopoda</taxon>
        <taxon>Diplostraca</taxon>
        <taxon>Cladocera</taxon>
        <taxon>Anomopoda</taxon>
        <taxon>Daphniidae</taxon>
        <taxon>Daphnia</taxon>
    </lineage>
</organism>
<feature type="binding site" evidence="11">
    <location>
        <begin position="277"/>
        <end position="284"/>
    </location>
    <ligand>
        <name>ATP</name>
        <dbReference type="ChEBI" id="CHEBI:30616"/>
    </ligand>
</feature>
<keyword evidence="5 11" id="KW-0547">Nucleotide-binding</keyword>
<dbReference type="InterPro" id="IPR027417">
    <property type="entry name" value="P-loop_NTPase"/>
</dbReference>
<dbReference type="Gene3D" id="2.30.29.30">
    <property type="entry name" value="Pleckstrin-homology domain (PH domain)/Phosphotyrosine-binding domain (PTB)"/>
    <property type="match status" value="1"/>
</dbReference>
<dbReference type="Gene3D" id="6.10.250.2520">
    <property type="match status" value="1"/>
</dbReference>
<evidence type="ECO:0000256" key="5">
    <source>
        <dbReference type="ARBA" id="ARBA00022741"/>
    </source>
</evidence>
<dbReference type="EMBL" id="GL732652">
    <property type="protein sequence ID" value="EFX68599.1"/>
    <property type="molecule type" value="Genomic_DNA"/>
</dbReference>
<dbReference type="FunFam" id="2.30.29.30:FF:000204">
    <property type="entry name" value="kinesin-like protein unc-104 isoform X6"/>
    <property type="match status" value="1"/>
</dbReference>
<proteinExistence type="inferred from homology"/>
<evidence type="ECO:0000259" key="15">
    <source>
        <dbReference type="PROSITE" id="PS50067"/>
    </source>
</evidence>
<dbReference type="HOGENOM" id="CLU_001485_10_0_1"/>
<dbReference type="CDD" id="cd01233">
    <property type="entry name" value="PH_KIFIA_KIFIB"/>
    <property type="match status" value="1"/>
</dbReference>
<name>E9HI57_DAPPU</name>
<keyword evidence="9" id="KW-0206">Cytoskeleton</keyword>
<dbReference type="SMART" id="SM00233">
    <property type="entry name" value="PH"/>
    <property type="match status" value="1"/>
</dbReference>
<comment type="function">
    <text evidence="10">Required for presynaptic maturation, has a role in axonal transport of dense-core vesicles carrying synaptic vesicle precursors, components required for the morphological transformation of axonal growth cones to mature boutons.</text>
</comment>
<dbReference type="SUPFAM" id="SSF52540">
    <property type="entry name" value="P-loop containing nucleoside triphosphate hydrolases"/>
    <property type="match status" value="1"/>
</dbReference>
<feature type="region of interest" description="Disordered" evidence="13">
    <location>
        <begin position="1012"/>
        <end position="1031"/>
    </location>
</feature>
<dbReference type="PANTHER" id="PTHR47117">
    <property type="entry name" value="STAR-RELATED LIPID TRANSFER PROTEIN 9"/>
    <property type="match status" value="1"/>
</dbReference>
<dbReference type="Gene3D" id="2.60.200.20">
    <property type="match status" value="1"/>
</dbReference>
<dbReference type="GO" id="GO:0005524">
    <property type="term" value="F:ATP binding"/>
    <property type="evidence" value="ECO:0007669"/>
    <property type="project" value="UniProtKB-UniRule"/>
</dbReference>
<dbReference type="FunFam" id="2.60.200.20:FF:000001">
    <property type="entry name" value="Kinesin family member 1B"/>
    <property type="match status" value="1"/>
</dbReference>
<dbReference type="Pfam" id="PF00169">
    <property type="entry name" value="PH"/>
    <property type="match status" value="1"/>
</dbReference>
<dbReference type="CDD" id="cd01365">
    <property type="entry name" value="KISc_KIF1A_KIF1B"/>
    <property type="match status" value="1"/>
</dbReference>
<dbReference type="GO" id="GO:1990049">
    <property type="term" value="P:retrograde neuronal dense core vesicle transport"/>
    <property type="evidence" value="ECO:0000318"/>
    <property type="project" value="GO_Central"/>
</dbReference>
<protein>
    <recommendedName>
        <fullName evidence="2">Kinesin-like protein unc-104</fullName>
    </recommendedName>
</protein>
<accession>E9HI57</accession>
<dbReference type="SMART" id="SM00129">
    <property type="entry name" value="KISc"/>
    <property type="match status" value="1"/>
</dbReference>
<dbReference type="InterPro" id="IPR000253">
    <property type="entry name" value="FHA_dom"/>
</dbReference>
<feature type="coiled-coil region" evidence="12">
    <location>
        <begin position="802"/>
        <end position="851"/>
    </location>
</feature>
<dbReference type="PROSITE" id="PS50003">
    <property type="entry name" value="PH_DOMAIN"/>
    <property type="match status" value="1"/>
</dbReference>
<dbReference type="Pfam" id="PF12473">
    <property type="entry name" value="DUF3694"/>
    <property type="match status" value="1"/>
</dbReference>
<dbReference type="SUPFAM" id="SSF49879">
    <property type="entry name" value="SMAD/FHA domain"/>
    <property type="match status" value="1"/>
</dbReference>
<dbReference type="GO" id="GO:0005871">
    <property type="term" value="C:kinesin complex"/>
    <property type="evidence" value="ECO:0000318"/>
    <property type="project" value="GO_Central"/>
</dbReference>
<evidence type="ECO:0000256" key="13">
    <source>
        <dbReference type="SAM" id="MobiDB-lite"/>
    </source>
</evidence>
<dbReference type="GO" id="GO:0008574">
    <property type="term" value="F:plus-end-directed microtubule motor activity"/>
    <property type="evidence" value="ECO:0000318"/>
    <property type="project" value="GO_Central"/>
</dbReference>
<dbReference type="Gene3D" id="3.40.850.10">
    <property type="entry name" value="Kinesin motor domain"/>
    <property type="match status" value="1"/>
</dbReference>
<dbReference type="GO" id="GO:0016192">
    <property type="term" value="P:vesicle-mediated transport"/>
    <property type="evidence" value="ECO:0000318"/>
    <property type="project" value="GO_Central"/>
</dbReference>
<feature type="domain" description="Kinesin motor" evidence="15">
    <location>
        <begin position="183"/>
        <end position="529"/>
    </location>
</feature>
<sequence>MYFVQRLVFPTDFTLLSPYDSAEKVVENCSLTLGHFCRDASEIVTIFCVCHVAFVEDILGRHIGQEKDEQCERFLVEKLCVPSQWIEECRAVKSLYAFNPKLHATSLLAAELYSQAHDVICDDELAPEIILSETYLELEELLAVPERFSTIADWVTAGYCIKCCWAVIVSIWIAAVNQVKMSSVKVAVRVRPFNSREINRDSKCIIEMVDNTTVITNPKAPAGSKEASKSFNFDYSYWSHDPQDYNFAPQINVYKDIGEEMLDHAFEGYNVCIFAYGQTGAGKSFTMMGKQEEGQEGIIPQLCMDLFGRINSDTNEDMQYSVEVSYMEIYCERVRDLLNPKNKNNLRVREHPLLGPYVEDLSKLAVTCFDDINELIDEGNKARTVAATNMNETSSRSHAVFTLIFTQRRFDQTTSLSTEKVSKISLVDLAGSERADATGAKGTRLKEGANINKSLTTLGKVISALAEMAMKKKKKGDHIPYRDSVLTWLLRENLGGNSKTAMIAAISPADINYEETLSTLRYADRAKQILCKAVVNEDANAKLIRELKEEISRLRELLRVEGIDVEEGENGGQGAAGPTGVGGEPQRPRLASVPSRAEDAVDQLQENEKLIAELNETWEDKLKRTEMIRLQREAVFAEMGVAVKEDGDTVGVFSPKKTPHLVNLNEDPFMSECLLYYIKDGITRVGSTEACIPQDIQLCGPHILSEHCIFENREGVVLLAPAPEALCYVNGRVITEPVLLRTGNRVILGKHHVFRFNHPGQPREPSAKSATRSPAETPVLLENVDWNFAQIELLEKQGIDLKLEMEQRLNVLEEIHRKEKEEADQLFAEQRKNYEAQIDALQRKVEEQTMTMSLYSTCTSDDAIDDAIFVNPLFEAECCWTERQYQMAAWGYHKWKFHQFTSLRDDLWGNAVFLKEANAISVELRKRVTFQFTLLTDTPYSPLPRDLQDQNYLVASSPSSTTSHRINDPWSQESCRRTIVAVEVQDNQNGAVHYWSLTKLRQRLELMREMCRNEAEKSPSQSPGSTPAILAGQNQSVDNSTISGNDPFYDRFPWFRLVGRAFVLLGSLLYPVPLVHNVPIVNEKGDVRGYLRVAVQAVLDDENGEYSSGVKQSARISFSERNREKSQVFSHYSDEGLQMKEGEDEECRRVVEGHGQRADEDSSGLESSNQDDQQSMKPAENDVEKQQESALAEHLTVGRDFTFRITILHAVNIPMEYSDIFCQFHFVHHQDEAFSTEPIRNNSANRGNGAPLSFYHVQNITVKVTKTFVDYLRTQPLVLEVYGHLQQSLCRDRVVNQVALQSGNSRLPPKRMLPPLLPVSQPLRSTKFGLLPPSPTCQVDAKHDLLVWVEILELASSGEYLPVMVERNPDLPCRSEFILRQGLQRRIRITLVHEVTEELNWNDVRELVVGRIRTGAECDNGDESYENDMSVVSLGLFPGEVLEFPGDTRHFYRFEAAWDSSLHNSVLLNRVTPSGEHIYLTMSAYVQLDNCEQLSVITKDLCVIILGRDARTGTRSLKQFFRGTRHAESTRMSGIYEVLMRRVSGHGNGSGGGSPGIQRRQRRVMDTSACYVRGEENLDGWRPRGDSLIFDHQWELEKLSRLEAVGRTRYWLLLRERLGLDGKTNVAGSGKLLRSIGQDITKSEKEMCNMMAKAHTTEVIKSPTSPPSPPPAPLPWQMTEREREICTKYVHLIQGKRIRKDPSLLSLTPLDGNNTMANNSNPLSPETPSGNGPSLYMPSPGQESRAFIPNASYTVDPQASSTTTNSCFVADIEEVRVSPVVSRRGLLSVLEKGALGWVRRWVVVRRPYVLLYKDEKDCIERGFINLSTAIVEYSEDQEDVGMINVFSVITKHRQYLMQTPSDKELYDWLYAMNPLLAGQIRSRLARCQPGAAPSSKLVAPSLPLTAN</sequence>
<dbReference type="Pfam" id="PF00498">
    <property type="entry name" value="FHA"/>
    <property type="match status" value="1"/>
</dbReference>
<evidence type="ECO:0000256" key="12">
    <source>
        <dbReference type="SAM" id="Coils"/>
    </source>
</evidence>
<dbReference type="FunCoup" id="E9HI57">
    <property type="interactions" value="166"/>
</dbReference>
<dbReference type="GO" id="GO:0040012">
    <property type="term" value="P:regulation of locomotion"/>
    <property type="evidence" value="ECO:0007669"/>
    <property type="project" value="UniProtKB-ARBA"/>
</dbReference>
<dbReference type="GO" id="GO:0010975">
    <property type="term" value="P:regulation of neuron projection development"/>
    <property type="evidence" value="ECO:0007669"/>
    <property type="project" value="UniProtKB-ARBA"/>
</dbReference>
<dbReference type="GO" id="GO:0048490">
    <property type="term" value="P:anterograde synaptic vesicle transport"/>
    <property type="evidence" value="ECO:0007669"/>
    <property type="project" value="UniProtKB-ARBA"/>
</dbReference>
<dbReference type="InParanoid" id="E9HI57"/>
<dbReference type="CDD" id="cd22705">
    <property type="entry name" value="FHA_KIF1"/>
    <property type="match status" value="1"/>
</dbReference>
<dbReference type="GO" id="GO:0051960">
    <property type="term" value="P:regulation of nervous system development"/>
    <property type="evidence" value="ECO:0007669"/>
    <property type="project" value="UniProtKB-ARBA"/>
</dbReference>
<dbReference type="Pfam" id="PF16183">
    <property type="entry name" value="Kinesin_assoc"/>
    <property type="match status" value="1"/>
</dbReference>
<dbReference type="PROSITE" id="PS00411">
    <property type="entry name" value="KINESIN_MOTOR_1"/>
    <property type="match status" value="1"/>
</dbReference>